<dbReference type="InterPro" id="IPR002563">
    <property type="entry name" value="Flavin_Rdtase-like_dom"/>
</dbReference>
<dbReference type="InterPro" id="IPR050268">
    <property type="entry name" value="NADH-dep_flavin_reductase"/>
</dbReference>
<dbReference type="PANTHER" id="PTHR30466">
    <property type="entry name" value="FLAVIN REDUCTASE"/>
    <property type="match status" value="1"/>
</dbReference>
<dbReference type="Gene3D" id="2.30.110.10">
    <property type="entry name" value="Electron Transport, Fmn-binding Protein, Chain A"/>
    <property type="match status" value="1"/>
</dbReference>
<evidence type="ECO:0000259" key="3">
    <source>
        <dbReference type="SMART" id="SM00903"/>
    </source>
</evidence>
<dbReference type="GO" id="GO:0042602">
    <property type="term" value="F:riboflavin reductase (NADPH) activity"/>
    <property type="evidence" value="ECO:0007669"/>
    <property type="project" value="TreeGrafter"/>
</dbReference>
<accession>A0A061A7F3</accession>
<dbReference type="PANTHER" id="PTHR30466:SF11">
    <property type="entry name" value="FLAVIN-DEPENDENT MONOOXYGENASE, REDUCTASE SUBUNIT HSAB"/>
    <property type="match status" value="1"/>
</dbReference>
<keyword evidence="2" id="KW-0560">Oxidoreductase</keyword>
<reference evidence="4" key="1">
    <citation type="submission" date="2014-05" db="EMBL/GenBank/DDBJ databases">
        <authorList>
            <person name="Horn Fabian"/>
        </authorList>
    </citation>
    <scope>NUCLEOTIDE SEQUENCE</scope>
</reference>
<reference evidence="5 6" key="2">
    <citation type="submission" date="2021-03" db="EMBL/GenBank/DDBJ databases">
        <title>Genomic Encyclopedia of Type Strains, Phase IV (KMG-IV): sequencing the most valuable type-strain genomes for metagenomic binning, comparative biology and taxonomic classification.</title>
        <authorList>
            <person name="Goeker M."/>
        </authorList>
    </citation>
    <scope>NUCLEOTIDE SEQUENCE [LARGE SCALE GENOMIC DNA]</scope>
    <source>
        <strain evidence="5 6">DSM 41954</strain>
    </source>
</reference>
<comment type="similarity">
    <text evidence="1">Belongs to the non-flavoprotein flavin reductase family.</text>
</comment>
<organism evidence="4">
    <name type="scientific">Streptomyces iranensis</name>
    <dbReference type="NCBI Taxonomy" id="576784"/>
    <lineage>
        <taxon>Bacteria</taxon>
        <taxon>Bacillati</taxon>
        <taxon>Actinomycetota</taxon>
        <taxon>Actinomycetes</taxon>
        <taxon>Kitasatosporales</taxon>
        <taxon>Streptomycetaceae</taxon>
        <taxon>Streptomyces</taxon>
        <taxon>Streptomyces violaceusniger group</taxon>
    </lineage>
</organism>
<sequence>MTTASGLRIDQMDHLDQMDHVDHVDQTDFRHVMSHLPTGVVAVTGVEPASAQPVGLIVGTFASLSLEPPLVAFSVARTSGSWPRVRRGGRFSASVLAEGQDAVCRSLSRKSGDKFADVPWHPSPDGAPRVNGAVAWIDCEPEQELDGGDHLIVIARVRRMSTGSGEPLVFHKGRLGSYRDTVAA</sequence>
<evidence type="ECO:0000313" key="4">
    <source>
        <dbReference type="EMBL" id="CDR14390.1"/>
    </source>
</evidence>
<dbReference type="Proteomes" id="UP000756710">
    <property type="component" value="Unassembled WGS sequence"/>
</dbReference>
<dbReference type="Pfam" id="PF01613">
    <property type="entry name" value="Flavin_Reduct"/>
    <property type="match status" value="1"/>
</dbReference>
<evidence type="ECO:0000313" key="6">
    <source>
        <dbReference type="Proteomes" id="UP000756710"/>
    </source>
</evidence>
<dbReference type="SMART" id="SM00903">
    <property type="entry name" value="Flavin_Reduct"/>
    <property type="match status" value="1"/>
</dbReference>
<proteinExistence type="inferred from homology"/>
<protein>
    <submittedName>
        <fullName evidence="4">FMN-binding flavin reductase domain protein</fullName>
    </submittedName>
    <submittedName>
        <fullName evidence="5">Flavin reductase (DIM6/NTAB) family NADH-FMN oxidoreductase RutF</fullName>
    </submittedName>
</protein>
<gene>
    <name evidence="5" type="ORF">J2Z30_000949</name>
    <name evidence="4" type="ORF">SIRAN8341</name>
</gene>
<dbReference type="HOGENOM" id="CLU_059021_1_0_11"/>
<dbReference type="GO" id="GO:0010181">
    <property type="term" value="F:FMN binding"/>
    <property type="evidence" value="ECO:0007669"/>
    <property type="project" value="InterPro"/>
</dbReference>
<dbReference type="RefSeq" id="WP_245387586.1">
    <property type="nucleotide sequence ID" value="NZ_BAABDR010000055.1"/>
</dbReference>
<dbReference type="AlphaFoldDB" id="A0A061A7F3"/>
<keyword evidence="6" id="KW-1185">Reference proteome</keyword>
<dbReference type="InterPro" id="IPR012349">
    <property type="entry name" value="Split_barrel_FMN-bd"/>
</dbReference>
<dbReference type="SUPFAM" id="SSF50475">
    <property type="entry name" value="FMN-binding split barrel"/>
    <property type="match status" value="1"/>
</dbReference>
<evidence type="ECO:0000313" key="5">
    <source>
        <dbReference type="EMBL" id="MBP2059951.1"/>
    </source>
</evidence>
<evidence type="ECO:0000256" key="2">
    <source>
        <dbReference type="ARBA" id="ARBA00023002"/>
    </source>
</evidence>
<name>A0A061A7F3_9ACTN</name>
<dbReference type="EMBL" id="LK022848">
    <property type="protein sequence ID" value="CDR14390.1"/>
    <property type="molecule type" value="Genomic_DNA"/>
</dbReference>
<feature type="domain" description="Flavin reductase like" evidence="3">
    <location>
        <begin position="33"/>
        <end position="177"/>
    </location>
</feature>
<evidence type="ECO:0000256" key="1">
    <source>
        <dbReference type="ARBA" id="ARBA00008898"/>
    </source>
</evidence>
<dbReference type="EMBL" id="JAGGLR010000002">
    <property type="protein sequence ID" value="MBP2059951.1"/>
    <property type="molecule type" value="Genomic_DNA"/>
</dbReference>